<evidence type="ECO:0000259" key="8">
    <source>
        <dbReference type="Pfam" id="PF02687"/>
    </source>
</evidence>
<evidence type="ECO:0000256" key="7">
    <source>
        <dbReference type="SAM" id="Phobius"/>
    </source>
</evidence>
<comment type="subcellular location">
    <subcellularLocation>
        <location evidence="1">Cell membrane</location>
        <topology evidence="1">Multi-pass membrane protein</topology>
    </subcellularLocation>
</comment>
<dbReference type="RefSeq" id="WP_189496134.1">
    <property type="nucleotide sequence ID" value="NZ_BMZT01000004.1"/>
</dbReference>
<evidence type="ECO:0000256" key="6">
    <source>
        <dbReference type="ARBA" id="ARBA00023136"/>
    </source>
</evidence>
<evidence type="ECO:0000313" key="9">
    <source>
        <dbReference type="EMBL" id="MFC0716597.1"/>
    </source>
</evidence>
<proteinExistence type="inferred from homology"/>
<dbReference type="Pfam" id="PF02687">
    <property type="entry name" value="FtsX"/>
    <property type="match status" value="1"/>
</dbReference>
<keyword evidence="5 7" id="KW-1133">Transmembrane helix</keyword>
<evidence type="ECO:0000256" key="3">
    <source>
        <dbReference type="ARBA" id="ARBA00022475"/>
    </source>
</evidence>
<keyword evidence="4 7" id="KW-0812">Transmembrane</keyword>
<feature type="transmembrane region" description="Helical" evidence="7">
    <location>
        <begin position="260"/>
        <end position="285"/>
    </location>
</feature>
<gene>
    <name evidence="9" type="ORF">ACFFFU_02315</name>
</gene>
<evidence type="ECO:0000256" key="4">
    <source>
        <dbReference type="ARBA" id="ARBA00022692"/>
    </source>
</evidence>
<dbReference type="EMBL" id="JBHLTF010000005">
    <property type="protein sequence ID" value="MFC0716597.1"/>
    <property type="molecule type" value="Genomic_DNA"/>
</dbReference>
<comment type="caution">
    <text evidence="9">The sequence shown here is derived from an EMBL/GenBank/DDBJ whole genome shotgun (WGS) entry which is preliminary data.</text>
</comment>
<keyword evidence="10" id="KW-1185">Reference proteome</keyword>
<dbReference type="PANTHER" id="PTHR30489">
    <property type="entry name" value="LIPOPROTEIN-RELEASING SYSTEM TRANSMEMBRANE PROTEIN LOLE"/>
    <property type="match status" value="1"/>
</dbReference>
<evidence type="ECO:0000256" key="5">
    <source>
        <dbReference type="ARBA" id="ARBA00022989"/>
    </source>
</evidence>
<feature type="transmembrane region" description="Helical" evidence="7">
    <location>
        <begin position="354"/>
        <end position="375"/>
    </location>
</feature>
<reference evidence="9 10" key="1">
    <citation type="submission" date="2024-09" db="EMBL/GenBank/DDBJ databases">
        <authorList>
            <person name="Sun Q."/>
            <person name="Mori K."/>
        </authorList>
    </citation>
    <scope>NUCLEOTIDE SEQUENCE [LARGE SCALE GENOMIC DNA]</scope>
    <source>
        <strain evidence="9 10">KCTC 52403</strain>
    </source>
</reference>
<evidence type="ECO:0000256" key="1">
    <source>
        <dbReference type="ARBA" id="ARBA00004651"/>
    </source>
</evidence>
<dbReference type="PANTHER" id="PTHR30489:SF0">
    <property type="entry name" value="LIPOPROTEIN-RELEASING SYSTEM TRANSMEMBRANE PROTEIN LOLE"/>
    <property type="match status" value="1"/>
</dbReference>
<feature type="transmembrane region" description="Helical" evidence="7">
    <location>
        <begin position="306"/>
        <end position="334"/>
    </location>
</feature>
<evidence type="ECO:0000256" key="2">
    <source>
        <dbReference type="ARBA" id="ARBA00005236"/>
    </source>
</evidence>
<sequence>MPGRGPAQTLRACLVIAGLRLRESLGRHAYLAATLMVGVAGFWVLGALSAPFIARHVFSDAGIYVSSSREGTLLPLRHAEAIARHPDVVAVNHMNVLALMCKPPIGVATLNGWGGTDPMRRLRDIQVAPADIAAWTASPHAVLVGAELAQRCGWTAGTTLEPPDLAGNPVPITIAGIFRSDEGGFGEQIVIAHYEHVDRMLPEPEQGQARIVQVYGHDPLALAELAGEVEALLQHADPPVQAHVASGTDSLLGSFGNVSALLLSVLVALALCVLLVFVSIAAHLAAQRRASMAMLLALGFGRGLQLAAMVVELAVVVLVGALLGTALGSFLLELMSSRVGHMLGRLALSPRDGLWLLAGLPLLVAIAASAPGFALRRLRPIDLLRS</sequence>
<keyword evidence="6 7" id="KW-0472">Membrane</keyword>
<dbReference type="InterPro" id="IPR003838">
    <property type="entry name" value="ABC3_permease_C"/>
</dbReference>
<name>A0ABV6ST39_9GAMM</name>
<accession>A0ABV6ST39</accession>
<evidence type="ECO:0000313" key="10">
    <source>
        <dbReference type="Proteomes" id="UP001589898"/>
    </source>
</evidence>
<keyword evidence="3" id="KW-1003">Cell membrane</keyword>
<comment type="similarity">
    <text evidence="2">Belongs to the ABC-4 integral membrane protein family. LolC/E subfamily.</text>
</comment>
<feature type="domain" description="ABC3 transporter permease C-terminal" evidence="8">
    <location>
        <begin position="265"/>
        <end position="378"/>
    </location>
</feature>
<dbReference type="InterPro" id="IPR051447">
    <property type="entry name" value="Lipoprotein-release_system"/>
</dbReference>
<organism evidence="9 10">
    <name type="scientific">Luteimonas padinae</name>
    <dbReference type="NCBI Taxonomy" id="1714359"/>
    <lineage>
        <taxon>Bacteria</taxon>
        <taxon>Pseudomonadati</taxon>
        <taxon>Pseudomonadota</taxon>
        <taxon>Gammaproteobacteria</taxon>
        <taxon>Lysobacterales</taxon>
        <taxon>Lysobacteraceae</taxon>
        <taxon>Luteimonas</taxon>
    </lineage>
</organism>
<dbReference type="Proteomes" id="UP001589898">
    <property type="component" value="Unassembled WGS sequence"/>
</dbReference>
<protein>
    <submittedName>
        <fullName evidence="9">FtsX-like permease family protein</fullName>
    </submittedName>
</protein>
<feature type="transmembrane region" description="Helical" evidence="7">
    <location>
        <begin position="29"/>
        <end position="54"/>
    </location>
</feature>